<dbReference type="Proteomes" id="UP000683507">
    <property type="component" value="Chromosome"/>
</dbReference>
<gene>
    <name evidence="1" type="ORF">CRYO30217_01972</name>
</gene>
<protein>
    <submittedName>
        <fullName evidence="1">Uncharacterized protein</fullName>
    </submittedName>
</protein>
<accession>A0A916JMY3</accession>
<evidence type="ECO:0000313" key="1">
    <source>
        <dbReference type="EMBL" id="CAG5082641.1"/>
    </source>
</evidence>
<name>A0A916JMY3_9FLAO</name>
<proteinExistence type="predicted"/>
<dbReference type="KEGG" id="ptan:CRYO30217_01972"/>
<dbReference type="AlphaFoldDB" id="A0A916JMY3"/>
<reference evidence="1" key="1">
    <citation type="submission" date="2021-04" db="EMBL/GenBank/DDBJ databases">
        <authorList>
            <person name="Rodrigo-Torres L."/>
            <person name="Arahal R. D."/>
            <person name="Lucena T."/>
        </authorList>
    </citation>
    <scope>NUCLEOTIDE SEQUENCE</scope>
    <source>
        <strain evidence="1">AS29M-1</strain>
    </source>
</reference>
<dbReference type="EMBL" id="OU015584">
    <property type="protein sequence ID" value="CAG5082641.1"/>
    <property type="molecule type" value="Genomic_DNA"/>
</dbReference>
<evidence type="ECO:0000313" key="2">
    <source>
        <dbReference type="Proteomes" id="UP000683507"/>
    </source>
</evidence>
<keyword evidence="2" id="KW-1185">Reference proteome</keyword>
<organism evidence="1 2">
    <name type="scientific">Parvicella tangerina</name>
    <dbReference type="NCBI Taxonomy" id="2829795"/>
    <lineage>
        <taxon>Bacteria</taxon>
        <taxon>Pseudomonadati</taxon>
        <taxon>Bacteroidota</taxon>
        <taxon>Flavobacteriia</taxon>
        <taxon>Flavobacteriales</taxon>
        <taxon>Parvicellaceae</taxon>
        <taxon>Parvicella</taxon>
    </lineage>
</organism>
<sequence length="333" mass="37298">MIKIILFEQLPFYFWYKFELMKIYSVIMWLLLFASSILFSEIHAQFDIDTTKKEQIYLITTNNDGSFLGKIISIDSREVLIQTNTIGEVYIPKYQINSIEVIEEDRMTENGNYLPNEVFATRYFITTNGLAIEKGENYIQWNWYGPDIQFGVGKNFGVGVMTSWAGVPVIGTMKYSIPLGDKFSCGVGSLIGTASWVSPESGGALPFGVLTFGDRKSNLNISGGYSFLSIEGDYDGRPLFSIAGLAKIGKKVSLVFDSFIAGQGGYIKDMEYDPITGKPYEVLKRRKGGALLIPGVRLEFSSQNTFQFGFGGIIADGEIQPFPIPMVQWYRKI</sequence>